<dbReference type="EMBL" id="BSNS01000004">
    <property type="protein sequence ID" value="GLQ53594.1"/>
    <property type="molecule type" value="Genomic_DNA"/>
</dbReference>
<evidence type="ECO:0008006" key="3">
    <source>
        <dbReference type="Google" id="ProtNLM"/>
    </source>
</evidence>
<name>A0ABQ5W1B0_9HYPH</name>
<organism evidence="1 2">
    <name type="scientific">Devosia nitrariae</name>
    <dbReference type="NCBI Taxonomy" id="2071872"/>
    <lineage>
        <taxon>Bacteria</taxon>
        <taxon>Pseudomonadati</taxon>
        <taxon>Pseudomonadota</taxon>
        <taxon>Alphaproteobacteria</taxon>
        <taxon>Hyphomicrobiales</taxon>
        <taxon>Devosiaceae</taxon>
        <taxon>Devosia</taxon>
    </lineage>
</organism>
<dbReference type="RefSeq" id="WP_284339040.1">
    <property type="nucleotide sequence ID" value="NZ_BSNS01000004.1"/>
</dbReference>
<reference evidence="2" key="1">
    <citation type="journal article" date="2019" name="Int. J. Syst. Evol. Microbiol.">
        <title>The Global Catalogue of Microorganisms (GCM) 10K type strain sequencing project: providing services to taxonomists for standard genome sequencing and annotation.</title>
        <authorList>
            <consortium name="The Broad Institute Genomics Platform"/>
            <consortium name="The Broad Institute Genome Sequencing Center for Infectious Disease"/>
            <person name="Wu L."/>
            <person name="Ma J."/>
        </authorList>
    </citation>
    <scope>NUCLEOTIDE SEQUENCE [LARGE SCALE GENOMIC DNA]</scope>
    <source>
        <strain evidence="2">NBRC 112416</strain>
    </source>
</reference>
<gene>
    <name evidence="1" type="ORF">GCM10010862_08530</name>
</gene>
<evidence type="ECO:0000313" key="1">
    <source>
        <dbReference type="EMBL" id="GLQ53594.1"/>
    </source>
</evidence>
<evidence type="ECO:0000313" key="2">
    <source>
        <dbReference type="Proteomes" id="UP001156691"/>
    </source>
</evidence>
<comment type="caution">
    <text evidence="1">The sequence shown here is derived from an EMBL/GenBank/DDBJ whole genome shotgun (WGS) entry which is preliminary data.</text>
</comment>
<protein>
    <recommendedName>
        <fullName evidence="3">SRPBCC family protein</fullName>
    </recommendedName>
</protein>
<keyword evidence="2" id="KW-1185">Reference proteome</keyword>
<accession>A0ABQ5W1B0</accession>
<dbReference type="Proteomes" id="UP001156691">
    <property type="component" value="Unassembled WGS sequence"/>
</dbReference>
<sequence>MMDTTLYLGPDVVVTLRSALGFAEEWEPMAPVQVRNTWNGRAKVIKPTFRRKSTIRLSGAGNGVWRVPNFQMLEPGHIVTLHSCIWQHDLLPAGTLSKTLRWTPVPGSTRIRDPETDQIFEHTVVDKTVSVAVAFDRPMAIAFYAAVECLLGDVSMSGDSKTGLATWSADLHMRDA</sequence>
<proteinExistence type="predicted"/>